<gene>
    <name evidence="3" type="ORF">BDZ94DRAFT_186544</name>
</gene>
<feature type="region of interest" description="Disordered" evidence="1">
    <location>
        <begin position="182"/>
        <end position="211"/>
    </location>
</feature>
<keyword evidence="4" id="KW-1185">Reference proteome</keyword>
<dbReference type="InterPro" id="IPR009571">
    <property type="entry name" value="SUR7/Rim9-like_fungi"/>
</dbReference>
<sequence length="211" mass="23574">MAYEIPIILLFAATMGAFLLLALTTFSMPLSSLYFLYSSQAGGVRFGLWGWCIDEDGTCLGPLELGYTWEPQITARITSALVFYPISAILALLSLISFIPVSYHRSSRNEKVSFLFVLSSLLSSFLAFVFMIGISNVAKKRFKKRGFDASFGPLIWLSLVATLILLVVTLACWHATTKTLQAQRPSDRETTPTRRRHHQGSPKVRRCRDVA</sequence>
<feature type="compositionally biased region" description="Basic residues" evidence="1">
    <location>
        <begin position="193"/>
        <end position="211"/>
    </location>
</feature>
<accession>A0A9P6CN62</accession>
<dbReference type="GO" id="GO:0032153">
    <property type="term" value="C:cell division site"/>
    <property type="evidence" value="ECO:0007669"/>
    <property type="project" value="TreeGrafter"/>
</dbReference>
<dbReference type="GO" id="GO:0035838">
    <property type="term" value="C:growing cell tip"/>
    <property type="evidence" value="ECO:0007669"/>
    <property type="project" value="TreeGrafter"/>
</dbReference>
<comment type="caution">
    <text evidence="3">The sequence shown here is derived from an EMBL/GenBank/DDBJ whole genome shotgun (WGS) entry which is preliminary data.</text>
</comment>
<protein>
    <submittedName>
        <fullName evidence="3">Uncharacterized protein</fullName>
    </submittedName>
</protein>
<keyword evidence="2" id="KW-1133">Transmembrane helix</keyword>
<evidence type="ECO:0000313" key="3">
    <source>
        <dbReference type="EMBL" id="KAF9466629.1"/>
    </source>
</evidence>
<dbReference type="InterPro" id="IPR051380">
    <property type="entry name" value="pH-response_reg_palI/RIM9"/>
</dbReference>
<name>A0A9P6CN62_9AGAR</name>
<feature type="transmembrane region" description="Helical" evidence="2">
    <location>
        <begin position="7"/>
        <end position="28"/>
    </location>
</feature>
<organism evidence="3 4">
    <name type="scientific">Collybia nuda</name>
    <dbReference type="NCBI Taxonomy" id="64659"/>
    <lineage>
        <taxon>Eukaryota</taxon>
        <taxon>Fungi</taxon>
        <taxon>Dikarya</taxon>
        <taxon>Basidiomycota</taxon>
        <taxon>Agaricomycotina</taxon>
        <taxon>Agaricomycetes</taxon>
        <taxon>Agaricomycetidae</taxon>
        <taxon>Agaricales</taxon>
        <taxon>Tricholomatineae</taxon>
        <taxon>Clitocybaceae</taxon>
        <taxon>Collybia</taxon>
    </lineage>
</organism>
<dbReference type="PANTHER" id="PTHR28013:SF4">
    <property type="entry name" value="MARVEL DOMAIN-CONTAINING PROTEIN"/>
    <property type="match status" value="1"/>
</dbReference>
<feature type="transmembrane region" description="Helical" evidence="2">
    <location>
        <begin position="154"/>
        <end position="176"/>
    </location>
</feature>
<dbReference type="Pfam" id="PF06687">
    <property type="entry name" value="SUR7"/>
    <property type="match status" value="1"/>
</dbReference>
<feature type="transmembrane region" description="Helical" evidence="2">
    <location>
        <begin position="81"/>
        <end position="101"/>
    </location>
</feature>
<keyword evidence="2" id="KW-0812">Transmembrane</keyword>
<dbReference type="Proteomes" id="UP000807353">
    <property type="component" value="Unassembled WGS sequence"/>
</dbReference>
<reference evidence="3" key="1">
    <citation type="submission" date="2020-11" db="EMBL/GenBank/DDBJ databases">
        <authorList>
            <consortium name="DOE Joint Genome Institute"/>
            <person name="Ahrendt S."/>
            <person name="Riley R."/>
            <person name="Andreopoulos W."/>
            <person name="Labutti K."/>
            <person name="Pangilinan J."/>
            <person name="Ruiz-Duenas F.J."/>
            <person name="Barrasa J.M."/>
            <person name="Sanchez-Garcia M."/>
            <person name="Camarero S."/>
            <person name="Miyauchi S."/>
            <person name="Serrano A."/>
            <person name="Linde D."/>
            <person name="Babiker R."/>
            <person name="Drula E."/>
            <person name="Ayuso-Fernandez I."/>
            <person name="Pacheco R."/>
            <person name="Padilla G."/>
            <person name="Ferreira P."/>
            <person name="Barriuso J."/>
            <person name="Kellner H."/>
            <person name="Castanera R."/>
            <person name="Alfaro M."/>
            <person name="Ramirez L."/>
            <person name="Pisabarro A.G."/>
            <person name="Kuo A."/>
            <person name="Tritt A."/>
            <person name="Lipzen A."/>
            <person name="He G."/>
            <person name="Yan M."/>
            <person name="Ng V."/>
            <person name="Cullen D."/>
            <person name="Martin F."/>
            <person name="Rosso M.-N."/>
            <person name="Henrissat B."/>
            <person name="Hibbett D."/>
            <person name="Martinez A.T."/>
            <person name="Grigoriev I.V."/>
        </authorList>
    </citation>
    <scope>NUCLEOTIDE SEQUENCE</scope>
    <source>
        <strain evidence="3">CBS 247.69</strain>
    </source>
</reference>
<dbReference type="GO" id="GO:0005886">
    <property type="term" value="C:plasma membrane"/>
    <property type="evidence" value="ECO:0007669"/>
    <property type="project" value="InterPro"/>
</dbReference>
<dbReference type="AlphaFoldDB" id="A0A9P6CN62"/>
<dbReference type="PANTHER" id="PTHR28013">
    <property type="entry name" value="PROTEIN DCV1-RELATED"/>
    <property type="match status" value="1"/>
</dbReference>
<evidence type="ECO:0000313" key="4">
    <source>
        <dbReference type="Proteomes" id="UP000807353"/>
    </source>
</evidence>
<evidence type="ECO:0000256" key="1">
    <source>
        <dbReference type="SAM" id="MobiDB-lite"/>
    </source>
</evidence>
<feature type="transmembrane region" description="Helical" evidence="2">
    <location>
        <begin position="113"/>
        <end position="134"/>
    </location>
</feature>
<keyword evidence="2" id="KW-0472">Membrane</keyword>
<dbReference type="EMBL" id="MU150241">
    <property type="protein sequence ID" value="KAF9466629.1"/>
    <property type="molecule type" value="Genomic_DNA"/>
</dbReference>
<dbReference type="OrthoDB" id="2589196at2759"/>
<proteinExistence type="predicted"/>
<evidence type="ECO:0000256" key="2">
    <source>
        <dbReference type="SAM" id="Phobius"/>
    </source>
</evidence>